<evidence type="ECO:0000259" key="3">
    <source>
        <dbReference type="Pfam" id="PF13511"/>
    </source>
</evidence>
<proteinExistence type="predicted"/>
<feature type="signal peptide" evidence="2">
    <location>
        <begin position="1"/>
        <end position="23"/>
    </location>
</feature>
<dbReference type="EMBL" id="JANFQO010000013">
    <property type="protein sequence ID" value="MCQ4166019.1"/>
    <property type="molecule type" value="Genomic_DNA"/>
</dbReference>
<keyword evidence="5" id="KW-1185">Reference proteome</keyword>
<feature type="coiled-coil region" evidence="1">
    <location>
        <begin position="69"/>
        <end position="101"/>
    </location>
</feature>
<feature type="domain" description="DUF4124" evidence="3">
    <location>
        <begin position="27"/>
        <end position="88"/>
    </location>
</feature>
<evidence type="ECO:0000313" key="4">
    <source>
        <dbReference type="EMBL" id="MCQ4166019.1"/>
    </source>
</evidence>
<evidence type="ECO:0000313" key="5">
    <source>
        <dbReference type="Proteomes" id="UP001165498"/>
    </source>
</evidence>
<evidence type="ECO:0000256" key="2">
    <source>
        <dbReference type="SAM" id="SignalP"/>
    </source>
</evidence>
<gene>
    <name evidence="4" type="ORF">NM961_14955</name>
</gene>
<keyword evidence="1" id="KW-0175">Coiled coil</keyword>
<dbReference type="InterPro" id="IPR025392">
    <property type="entry name" value="DUF4124"/>
</dbReference>
<reference evidence="4" key="1">
    <citation type="submission" date="2022-07" db="EMBL/GenBank/DDBJ databases">
        <title>Tahibacter sp., a new gammaproteobacterium isolated from the silt sample collected at pig farm.</title>
        <authorList>
            <person name="Chen H."/>
        </authorList>
    </citation>
    <scope>NUCLEOTIDE SEQUENCE</scope>
    <source>
        <strain evidence="4">P2K</strain>
    </source>
</reference>
<dbReference type="RefSeq" id="WP_255915207.1">
    <property type="nucleotide sequence ID" value="NZ_JANFQO010000013.1"/>
</dbReference>
<dbReference type="Pfam" id="PF13511">
    <property type="entry name" value="DUF4124"/>
    <property type="match status" value="1"/>
</dbReference>
<sequence length="222" mass="24615">MQSAIKKTLLALALVASIGTALEAIGAGADARVRYKWRDESGNLHFSDNLPPEAARLGYEMVNGQGVVVRRVERAKTEEELAAAKAEAERKAEEKRKADDISRGDAQMLAAYPAEEDLRKSLQAQIDLITQNIQATEVGIASQEKSLAERLVHAAEQERTGKPVPANVTKQIETLKKGIADQKAFLERRTADRVAMEKQLVDDLDRYRKLKARQEELRKGGR</sequence>
<comment type="caution">
    <text evidence="4">The sequence shown here is derived from an EMBL/GenBank/DDBJ whole genome shotgun (WGS) entry which is preliminary data.</text>
</comment>
<protein>
    <submittedName>
        <fullName evidence="4">DUF4124 domain-containing protein</fullName>
    </submittedName>
</protein>
<name>A0ABT1QUQ9_9GAMM</name>
<evidence type="ECO:0000256" key="1">
    <source>
        <dbReference type="SAM" id="Coils"/>
    </source>
</evidence>
<accession>A0ABT1QUQ9</accession>
<keyword evidence="2" id="KW-0732">Signal</keyword>
<feature type="chain" id="PRO_5046781128" evidence="2">
    <location>
        <begin position="24"/>
        <end position="222"/>
    </location>
</feature>
<organism evidence="4 5">
    <name type="scientific">Tahibacter harae</name>
    <dbReference type="NCBI Taxonomy" id="2963937"/>
    <lineage>
        <taxon>Bacteria</taxon>
        <taxon>Pseudomonadati</taxon>
        <taxon>Pseudomonadota</taxon>
        <taxon>Gammaproteobacteria</taxon>
        <taxon>Lysobacterales</taxon>
        <taxon>Rhodanobacteraceae</taxon>
        <taxon>Tahibacter</taxon>
    </lineage>
</organism>
<dbReference type="Proteomes" id="UP001165498">
    <property type="component" value="Unassembled WGS sequence"/>
</dbReference>